<protein>
    <submittedName>
        <fullName evidence="1">Uncharacterized protein</fullName>
    </submittedName>
</protein>
<organism evidence="1 2">
    <name type="scientific">Actinoallomurus vinaceus</name>
    <dbReference type="NCBI Taxonomy" id="1080074"/>
    <lineage>
        <taxon>Bacteria</taxon>
        <taxon>Bacillati</taxon>
        <taxon>Actinomycetota</taxon>
        <taxon>Actinomycetes</taxon>
        <taxon>Streptosporangiales</taxon>
        <taxon>Thermomonosporaceae</taxon>
        <taxon>Actinoallomurus</taxon>
    </lineage>
</organism>
<gene>
    <name evidence="1" type="ORF">GCM10023196_074760</name>
</gene>
<dbReference type="Proteomes" id="UP001501442">
    <property type="component" value="Unassembled WGS sequence"/>
</dbReference>
<keyword evidence="2" id="KW-1185">Reference proteome</keyword>
<proteinExistence type="predicted"/>
<sequence length="56" mass="6104">MTRMFAAMSDRLLSAVLKEQTAGACVPEHGTYCKCSGGYKYIYSCNGPCVKTTTRC</sequence>
<evidence type="ECO:0000313" key="2">
    <source>
        <dbReference type="Proteomes" id="UP001501442"/>
    </source>
</evidence>
<accession>A0ABP8UMJ2</accession>
<name>A0ABP8UMJ2_9ACTN</name>
<dbReference type="RefSeq" id="WP_345437173.1">
    <property type="nucleotide sequence ID" value="NZ_BAABHK010000013.1"/>
</dbReference>
<comment type="caution">
    <text evidence="1">The sequence shown here is derived from an EMBL/GenBank/DDBJ whole genome shotgun (WGS) entry which is preliminary data.</text>
</comment>
<dbReference type="EMBL" id="BAABHK010000013">
    <property type="protein sequence ID" value="GAA4634200.1"/>
    <property type="molecule type" value="Genomic_DNA"/>
</dbReference>
<evidence type="ECO:0000313" key="1">
    <source>
        <dbReference type="EMBL" id="GAA4634200.1"/>
    </source>
</evidence>
<reference evidence="2" key="1">
    <citation type="journal article" date="2019" name="Int. J. Syst. Evol. Microbiol.">
        <title>The Global Catalogue of Microorganisms (GCM) 10K type strain sequencing project: providing services to taxonomists for standard genome sequencing and annotation.</title>
        <authorList>
            <consortium name="The Broad Institute Genomics Platform"/>
            <consortium name="The Broad Institute Genome Sequencing Center for Infectious Disease"/>
            <person name="Wu L."/>
            <person name="Ma J."/>
        </authorList>
    </citation>
    <scope>NUCLEOTIDE SEQUENCE [LARGE SCALE GENOMIC DNA]</scope>
    <source>
        <strain evidence="2">JCM 17939</strain>
    </source>
</reference>